<comment type="caution">
    <text evidence="2">The sequence shown here is derived from an EMBL/GenBank/DDBJ whole genome shotgun (WGS) entry which is preliminary data.</text>
</comment>
<organism evidence="2 3">
    <name type="scientific">Neotoma lepida</name>
    <name type="common">Desert woodrat</name>
    <dbReference type="NCBI Taxonomy" id="56216"/>
    <lineage>
        <taxon>Eukaryota</taxon>
        <taxon>Metazoa</taxon>
        <taxon>Chordata</taxon>
        <taxon>Craniata</taxon>
        <taxon>Vertebrata</taxon>
        <taxon>Euteleostomi</taxon>
        <taxon>Mammalia</taxon>
        <taxon>Eutheria</taxon>
        <taxon>Euarchontoglires</taxon>
        <taxon>Glires</taxon>
        <taxon>Rodentia</taxon>
        <taxon>Myomorpha</taxon>
        <taxon>Muroidea</taxon>
        <taxon>Cricetidae</taxon>
        <taxon>Neotominae</taxon>
        <taxon>Neotoma</taxon>
    </lineage>
</organism>
<feature type="non-terminal residue" evidence="2">
    <location>
        <position position="1"/>
    </location>
</feature>
<gene>
    <name evidence="2" type="ORF">A6R68_23140</name>
</gene>
<reference evidence="2 3" key="1">
    <citation type="submission" date="2016-06" db="EMBL/GenBank/DDBJ databases">
        <title>The Draft Genome Sequence and Annotation of the Desert Woodrat Neotoma lepida.</title>
        <authorList>
            <person name="Campbell M."/>
            <person name="Oakeson K.F."/>
            <person name="Yandell M."/>
            <person name="Halpert J.R."/>
            <person name="Dearing D."/>
        </authorList>
    </citation>
    <scope>NUCLEOTIDE SEQUENCE [LARGE SCALE GENOMIC DNA]</scope>
    <source>
        <strain evidence="2">417</strain>
        <tissue evidence="2">Liver</tissue>
    </source>
</reference>
<accession>A0A1A6HYT5</accession>
<keyword evidence="3" id="KW-1185">Reference proteome</keyword>
<feature type="region of interest" description="Disordered" evidence="1">
    <location>
        <begin position="1"/>
        <end position="35"/>
    </location>
</feature>
<dbReference type="EMBL" id="LZPO01007977">
    <property type="protein sequence ID" value="OBS82882.1"/>
    <property type="molecule type" value="Genomic_DNA"/>
</dbReference>
<dbReference type="Proteomes" id="UP000092124">
    <property type="component" value="Unassembled WGS sequence"/>
</dbReference>
<proteinExistence type="predicted"/>
<name>A0A1A6HYT5_NEOLE</name>
<evidence type="ECO:0000313" key="2">
    <source>
        <dbReference type="EMBL" id="OBS82882.1"/>
    </source>
</evidence>
<evidence type="ECO:0000313" key="3">
    <source>
        <dbReference type="Proteomes" id="UP000092124"/>
    </source>
</evidence>
<protein>
    <submittedName>
        <fullName evidence="2">Uncharacterized protein</fullName>
    </submittedName>
</protein>
<sequence length="79" mass="8595">ASQRWRAQRGGPEKRSGEQGTNPRPAEWLPEAPPPLQLRRRWGIAPALREARAGQGCRGSEEKEPSLALFAGALLEPAA</sequence>
<dbReference type="AlphaFoldDB" id="A0A1A6HYT5"/>
<evidence type="ECO:0000256" key="1">
    <source>
        <dbReference type="SAM" id="MobiDB-lite"/>
    </source>
</evidence>